<organism evidence="1 2">
    <name type="scientific">Thalictrum thalictroides</name>
    <name type="common">Rue-anemone</name>
    <name type="synonym">Anemone thalictroides</name>
    <dbReference type="NCBI Taxonomy" id="46969"/>
    <lineage>
        <taxon>Eukaryota</taxon>
        <taxon>Viridiplantae</taxon>
        <taxon>Streptophyta</taxon>
        <taxon>Embryophyta</taxon>
        <taxon>Tracheophyta</taxon>
        <taxon>Spermatophyta</taxon>
        <taxon>Magnoliopsida</taxon>
        <taxon>Ranunculales</taxon>
        <taxon>Ranunculaceae</taxon>
        <taxon>Thalictroideae</taxon>
        <taxon>Thalictrum</taxon>
    </lineage>
</organism>
<name>A0A7J6V4M5_THATH</name>
<dbReference type="AlphaFoldDB" id="A0A7J6V4M5"/>
<protein>
    <submittedName>
        <fullName evidence="1">F-box protein pp2-a15</fullName>
    </submittedName>
</protein>
<dbReference type="EMBL" id="JABWDY010038215">
    <property type="protein sequence ID" value="KAF5179863.1"/>
    <property type="molecule type" value="Genomic_DNA"/>
</dbReference>
<proteinExistence type="predicted"/>
<sequence length="77" mass="8430">MGASLSNLTTTDGTSDSSSSDIFALLSHPLPFDDQGNKDFWLDRVTGGVCMSISAKSMSITGIEDRRYWKRIPIDES</sequence>
<dbReference type="PANTHER" id="PTHR31960:SF2">
    <property type="entry name" value="F-BOX PROTEIN PP2-A15"/>
    <property type="match status" value="1"/>
</dbReference>
<accession>A0A7J6V4M5</accession>
<reference evidence="1 2" key="1">
    <citation type="submission" date="2020-06" db="EMBL/GenBank/DDBJ databases">
        <title>Transcriptomic and genomic resources for Thalictrum thalictroides and T. hernandezii: Facilitating candidate gene discovery in an emerging model plant lineage.</title>
        <authorList>
            <person name="Arias T."/>
            <person name="Riano-Pachon D.M."/>
            <person name="Di Stilio V.S."/>
        </authorList>
    </citation>
    <scope>NUCLEOTIDE SEQUENCE [LARGE SCALE GENOMIC DNA]</scope>
    <source>
        <strain evidence="2">cv. WT478/WT964</strain>
        <tissue evidence="1">Leaves</tissue>
    </source>
</reference>
<gene>
    <name evidence="1" type="ORF">FRX31_030550</name>
</gene>
<comment type="caution">
    <text evidence="1">The sequence shown here is derived from an EMBL/GenBank/DDBJ whole genome shotgun (WGS) entry which is preliminary data.</text>
</comment>
<feature type="non-terminal residue" evidence="1">
    <location>
        <position position="77"/>
    </location>
</feature>
<evidence type="ECO:0000313" key="1">
    <source>
        <dbReference type="EMBL" id="KAF5179863.1"/>
    </source>
</evidence>
<evidence type="ECO:0000313" key="2">
    <source>
        <dbReference type="Proteomes" id="UP000554482"/>
    </source>
</evidence>
<dbReference type="Proteomes" id="UP000554482">
    <property type="component" value="Unassembled WGS sequence"/>
</dbReference>
<dbReference type="PANTHER" id="PTHR31960">
    <property type="entry name" value="F-BOX PROTEIN PP2-A15"/>
    <property type="match status" value="1"/>
</dbReference>
<dbReference type="OrthoDB" id="10502629at2759"/>
<keyword evidence="2" id="KW-1185">Reference proteome</keyword>